<name>A0A1G1VRP1_9BACT</name>
<evidence type="ECO:0000313" key="2">
    <source>
        <dbReference type="Proteomes" id="UP000177324"/>
    </source>
</evidence>
<gene>
    <name evidence="1" type="ORF">A2784_01715</name>
</gene>
<comment type="caution">
    <text evidence="1">The sequence shown here is derived from an EMBL/GenBank/DDBJ whole genome shotgun (WGS) entry which is preliminary data.</text>
</comment>
<proteinExistence type="predicted"/>
<organism evidence="1 2">
    <name type="scientific">Candidatus Chisholmbacteria bacterium RIFCSPHIGHO2_01_FULL_48_12</name>
    <dbReference type="NCBI Taxonomy" id="1797589"/>
    <lineage>
        <taxon>Bacteria</taxon>
        <taxon>Candidatus Chisholmiibacteriota</taxon>
    </lineage>
</organism>
<protein>
    <submittedName>
        <fullName evidence="1">Uncharacterized protein</fullName>
    </submittedName>
</protein>
<dbReference type="AlphaFoldDB" id="A0A1G1VRP1"/>
<sequence>MSLTETAPRNFCQQPSEAFLKFLEACGDDPRSAYGLAALADLAQGRGGGGAIDGRDATLTGPEHWTKLTEGGD</sequence>
<reference evidence="1 2" key="1">
    <citation type="journal article" date="2016" name="Nat. Commun.">
        <title>Thousands of microbial genomes shed light on interconnected biogeochemical processes in an aquifer system.</title>
        <authorList>
            <person name="Anantharaman K."/>
            <person name="Brown C.T."/>
            <person name="Hug L.A."/>
            <person name="Sharon I."/>
            <person name="Castelle C.J."/>
            <person name="Probst A.J."/>
            <person name="Thomas B.C."/>
            <person name="Singh A."/>
            <person name="Wilkins M.J."/>
            <person name="Karaoz U."/>
            <person name="Brodie E.L."/>
            <person name="Williams K.H."/>
            <person name="Hubbard S.S."/>
            <person name="Banfield J.F."/>
        </authorList>
    </citation>
    <scope>NUCLEOTIDE SEQUENCE [LARGE SCALE GENOMIC DNA]</scope>
</reference>
<accession>A0A1G1VRP1</accession>
<dbReference type="EMBL" id="MHCH01000014">
    <property type="protein sequence ID" value="OGY17897.1"/>
    <property type="molecule type" value="Genomic_DNA"/>
</dbReference>
<dbReference type="Proteomes" id="UP000177324">
    <property type="component" value="Unassembled WGS sequence"/>
</dbReference>
<dbReference type="STRING" id="1797589.A2784_01715"/>
<evidence type="ECO:0000313" key="1">
    <source>
        <dbReference type="EMBL" id="OGY17897.1"/>
    </source>
</evidence>